<evidence type="ECO:0000256" key="1">
    <source>
        <dbReference type="SAM" id="MobiDB-lite"/>
    </source>
</evidence>
<dbReference type="Proteomes" id="UP000704176">
    <property type="component" value="Unassembled WGS sequence"/>
</dbReference>
<dbReference type="RefSeq" id="WP_224313342.1">
    <property type="nucleotide sequence ID" value="NZ_JAIRBM010000008.1"/>
</dbReference>
<dbReference type="EMBL" id="JAIRBM010000008">
    <property type="protein sequence ID" value="MBZ6077017.1"/>
    <property type="molecule type" value="Genomic_DNA"/>
</dbReference>
<gene>
    <name evidence="3" type="ORF">K9B37_12095</name>
</gene>
<keyword evidence="2" id="KW-0732">Signal</keyword>
<proteinExistence type="predicted"/>
<protein>
    <submittedName>
        <fullName evidence="3">Uncharacterized protein</fullName>
    </submittedName>
</protein>
<feature type="signal peptide" evidence="2">
    <location>
        <begin position="1"/>
        <end position="23"/>
    </location>
</feature>
<accession>A0ABS7VPS3</accession>
<feature type="region of interest" description="Disordered" evidence="1">
    <location>
        <begin position="119"/>
        <end position="138"/>
    </location>
</feature>
<organism evidence="3 4">
    <name type="scientific">Microvirga puerhi</name>
    <dbReference type="NCBI Taxonomy" id="2876078"/>
    <lineage>
        <taxon>Bacteria</taxon>
        <taxon>Pseudomonadati</taxon>
        <taxon>Pseudomonadota</taxon>
        <taxon>Alphaproteobacteria</taxon>
        <taxon>Hyphomicrobiales</taxon>
        <taxon>Methylobacteriaceae</taxon>
        <taxon>Microvirga</taxon>
    </lineage>
</organism>
<evidence type="ECO:0000313" key="3">
    <source>
        <dbReference type="EMBL" id="MBZ6077017.1"/>
    </source>
</evidence>
<evidence type="ECO:0000256" key="2">
    <source>
        <dbReference type="SAM" id="SignalP"/>
    </source>
</evidence>
<keyword evidence="4" id="KW-1185">Reference proteome</keyword>
<name>A0ABS7VPS3_9HYPH</name>
<comment type="caution">
    <text evidence="3">The sequence shown here is derived from an EMBL/GenBank/DDBJ whole genome shotgun (WGS) entry which is preliminary data.</text>
</comment>
<sequence>MAALFSRVLARSVLIVAIPTALAAQVRDFPIKGEIKSPQEVIDGVITLSDEIHNPEKFQLRIGNKVLCYGFVLALTNKTFNGSFACSNAHAAEFTALYDGKVLVGKGMMGKRPFTIEFGISTPSSPTPPNGSDFQNKP</sequence>
<reference evidence="3 4" key="1">
    <citation type="submission" date="2021-09" db="EMBL/GenBank/DDBJ databases">
        <title>The complete genome sequence of a new microorganism.</title>
        <authorList>
            <person name="Zi Z."/>
        </authorList>
    </citation>
    <scope>NUCLEOTIDE SEQUENCE [LARGE SCALE GENOMIC DNA]</scope>
    <source>
        <strain evidence="3 4">WGZ8</strain>
    </source>
</reference>
<evidence type="ECO:0000313" key="4">
    <source>
        <dbReference type="Proteomes" id="UP000704176"/>
    </source>
</evidence>
<feature type="chain" id="PRO_5047016836" evidence="2">
    <location>
        <begin position="24"/>
        <end position="138"/>
    </location>
</feature>